<organism evidence="1 2">
    <name type="scientific">Anoxybacteroides rupiense</name>
    <dbReference type="NCBI Taxonomy" id="311460"/>
    <lineage>
        <taxon>Bacteria</taxon>
        <taxon>Bacillati</taxon>
        <taxon>Bacillota</taxon>
        <taxon>Bacilli</taxon>
        <taxon>Bacillales</taxon>
        <taxon>Anoxybacillaceae</taxon>
        <taxon>Anoxybacteroides</taxon>
    </lineage>
</organism>
<name>A0ABD5IWX0_9BACL</name>
<dbReference type="Proteomes" id="UP001339962">
    <property type="component" value="Unassembled WGS sequence"/>
</dbReference>
<keyword evidence="1" id="KW-0449">Lipoprotein</keyword>
<dbReference type="Pfam" id="PF09580">
    <property type="entry name" value="Spore_YhcN_YlaJ"/>
    <property type="match status" value="1"/>
</dbReference>
<evidence type="ECO:0000313" key="1">
    <source>
        <dbReference type="EMBL" id="MED5051906.1"/>
    </source>
</evidence>
<accession>A0ABD5IWX0</accession>
<dbReference type="EMBL" id="JARTLI010000012">
    <property type="protein sequence ID" value="MED5051906.1"/>
    <property type="molecule type" value="Genomic_DNA"/>
</dbReference>
<comment type="caution">
    <text evidence="1">The sequence shown here is derived from an EMBL/GenBank/DDBJ whole genome shotgun (WGS) entry which is preliminary data.</text>
</comment>
<reference evidence="1 2" key="1">
    <citation type="submission" date="2023-03" db="EMBL/GenBank/DDBJ databases">
        <title>Bacillus Genome Sequencing.</title>
        <authorList>
            <person name="Dunlap C."/>
        </authorList>
    </citation>
    <scope>NUCLEOTIDE SEQUENCE [LARGE SCALE GENOMIC DNA]</scope>
    <source>
        <strain evidence="1 2">NRS-38</strain>
    </source>
</reference>
<gene>
    <name evidence="1" type="ORF">P9850_08555</name>
</gene>
<dbReference type="InterPro" id="IPR019076">
    <property type="entry name" value="Spore_lipoprot_YhcN/YlaJ-like"/>
</dbReference>
<dbReference type="AlphaFoldDB" id="A0ABD5IWX0"/>
<dbReference type="PROSITE" id="PS51257">
    <property type="entry name" value="PROKAR_LIPOPROTEIN"/>
    <property type="match status" value="1"/>
</dbReference>
<proteinExistence type="predicted"/>
<sequence>MMKKVTLLLICSLFVVGCAREPEVKDQSLQGKNMIRLNMDGTAHSATMDQSAAQQAVNDIKQKQAIRDAVAVNTKNKLFLAYQVKHMERFHKKQIEKEVQKQLKERFPQHQVVISSDLKLFWKTNELKKQLQKTRMGECKLNEEIEKLKKLSEETA</sequence>
<dbReference type="RefSeq" id="WP_080860638.1">
    <property type="nucleotide sequence ID" value="NZ_JARTLI010000012.1"/>
</dbReference>
<protein>
    <submittedName>
        <fullName evidence="1">YhcN/YlaJ family sporulation lipoprotein</fullName>
    </submittedName>
</protein>
<evidence type="ECO:0000313" key="2">
    <source>
        <dbReference type="Proteomes" id="UP001339962"/>
    </source>
</evidence>